<dbReference type="EMBL" id="LKAM01000005">
    <property type="protein sequence ID" value="KUM48476.1"/>
    <property type="molecule type" value="Genomic_DNA"/>
</dbReference>
<accession>A0A101LZY4</accession>
<sequence length="48" mass="5674">MEFTSHHSFPPCGLLGELIRLWYLHQSMLFSGPYPLTLRRPTEVQERT</sequence>
<name>A0A101LZY4_PICGL</name>
<dbReference type="AlphaFoldDB" id="A0A101LZY4"/>
<comment type="caution">
    <text evidence="1">The sequence shown here is derived from an EMBL/GenBank/DDBJ whole genome shotgun (WGS) entry which is preliminary data.</text>
</comment>
<geneLocation type="mitochondrion" evidence="1"/>
<gene>
    <name evidence="1" type="ORF">ABT39_MTgene4491</name>
</gene>
<protein>
    <submittedName>
        <fullName evidence="1">Uncharacterized protein</fullName>
    </submittedName>
</protein>
<proteinExistence type="predicted"/>
<organism evidence="1">
    <name type="scientific">Picea glauca</name>
    <name type="common">White spruce</name>
    <name type="synonym">Pinus glauca</name>
    <dbReference type="NCBI Taxonomy" id="3330"/>
    <lineage>
        <taxon>Eukaryota</taxon>
        <taxon>Viridiplantae</taxon>
        <taxon>Streptophyta</taxon>
        <taxon>Embryophyta</taxon>
        <taxon>Tracheophyta</taxon>
        <taxon>Spermatophyta</taxon>
        <taxon>Pinopsida</taxon>
        <taxon>Pinidae</taxon>
        <taxon>Conifers I</taxon>
        <taxon>Pinales</taxon>
        <taxon>Pinaceae</taxon>
        <taxon>Picea</taxon>
    </lineage>
</organism>
<reference evidence="1" key="1">
    <citation type="journal article" date="2015" name="Genome Biol. Evol.">
        <title>Organellar Genomes of White Spruce (Picea glauca): Assembly and Annotation.</title>
        <authorList>
            <person name="Jackman S.D."/>
            <person name="Warren R.L."/>
            <person name="Gibb E.A."/>
            <person name="Vandervalk B.P."/>
            <person name="Mohamadi H."/>
            <person name="Chu J."/>
            <person name="Raymond A."/>
            <person name="Pleasance S."/>
            <person name="Coope R."/>
            <person name="Wildung M.R."/>
            <person name="Ritland C.E."/>
            <person name="Bousquet J."/>
            <person name="Jones S.J."/>
            <person name="Bohlmann J."/>
            <person name="Birol I."/>
        </authorList>
    </citation>
    <scope>NUCLEOTIDE SEQUENCE [LARGE SCALE GENOMIC DNA]</scope>
    <source>
        <tissue evidence="1">Flushing bud</tissue>
    </source>
</reference>
<keyword evidence="1" id="KW-0496">Mitochondrion</keyword>
<evidence type="ECO:0000313" key="1">
    <source>
        <dbReference type="EMBL" id="KUM48476.1"/>
    </source>
</evidence>